<reference evidence="2 3" key="1">
    <citation type="submission" date="2014-08" db="EMBL/GenBank/DDBJ databases">
        <title>Genomic and Phenotypic Diversity of Colwellia psychrerythraea strains from Disparate Marine Basins.</title>
        <authorList>
            <person name="Techtmann S.M."/>
            <person name="Stelling S.C."/>
            <person name="Utturkar S.M."/>
            <person name="Alshibli N."/>
            <person name="Harris A."/>
            <person name="Brown S.D."/>
            <person name="Hazen T.C."/>
        </authorList>
    </citation>
    <scope>NUCLEOTIDE SEQUENCE [LARGE SCALE GENOMIC DNA]</scope>
    <source>
        <strain evidence="2 3">GAB14E</strain>
    </source>
</reference>
<dbReference type="OrthoDB" id="6402391at2"/>
<comment type="caution">
    <text evidence="2">The sequence shown here is derived from an EMBL/GenBank/DDBJ whole genome shotgun (WGS) entry which is preliminary data.</text>
</comment>
<accession>A0A099KZ79</accession>
<dbReference type="PATRIC" id="fig|28229.3.peg.1490"/>
<sequence length="169" mass="18609">MRLFLLILSTILLNGCVASSYISSIGAKSIHGDTRIDLAKTDLAYAEKISDPLGVTDGKALPFTNLYISDESFDTASVKFNYDDIIWTEKGSTSGKVDLSINGETLTFSVFQYNNRVELEYDYRDWYSYPAQSLLILSVPADVVITTVALPIIGLGMLIVSLTMEPPLH</sequence>
<evidence type="ECO:0000313" key="2">
    <source>
        <dbReference type="EMBL" id="KGJ95102.1"/>
    </source>
</evidence>
<evidence type="ECO:0000313" key="3">
    <source>
        <dbReference type="Proteomes" id="UP000029868"/>
    </source>
</evidence>
<dbReference type="EMBL" id="JQEC01000015">
    <property type="protein sequence ID" value="KGJ95102.1"/>
    <property type="molecule type" value="Genomic_DNA"/>
</dbReference>
<dbReference type="AlphaFoldDB" id="A0A099KZ79"/>
<keyword evidence="1" id="KW-1133">Transmembrane helix</keyword>
<keyword evidence="1" id="KW-0812">Transmembrane</keyword>
<name>A0A099KZ79_COLPS</name>
<gene>
    <name evidence="2" type="ORF">GAB14E_1884</name>
</gene>
<dbReference type="Proteomes" id="UP000029868">
    <property type="component" value="Unassembled WGS sequence"/>
</dbReference>
<evidence type="ECO:0000256" key="1">
    <source>
        <dbReference type="SAM" id="Phobius"/>
    </source>
</evidence>
<dbReference type="RefSeq" id="WP_033081576.1">
    <property type="nucleotide sequence ID" value="NZ_JQEC01000015.1"/>
</dbReference>
<organism evidence="2 3">
    <name type="scientific">Colwellia psychrerythraea</name>
    <name type="common">Vibrio psychroerythus</name>
    <dbReference type="NCBI Taxonomy" id="28229"/>
    <lineage>
        <taxon>Bacteria</taxon>
        <taxon>Pseudomonadati</taxon>
        <taxon>Pseudomonadota</taxon>
        <taxon>Gammaproteobacteria</taxon>
        <taxon>Alteromonadales</taxon>
        <taxon>Colwelliaceae</taxon>
        <taxon>Colwellia</taxon>
    </lineage>
</organism>
<feature type="transmembrane region" description="Helical" evidence="1">
    <location>
        <begin position="143"/>
        <end position="164"/>
    </location>
</feature>
<keyword evidence="1" id="KW-0472">Membrane</keyword>
<protein>
    <submittedName>
        <fullName evidence="2">Uncharacterized protein</fullName>
    </submittedName>
</protein>
<proteinExistence type="predicted"/>